<evidence type="ECO:0000256" key="1">
    <source>
        <dbReference type="ARBA" id="ARBA00004479"/>
    </source>
</evidence>
<evidence type="ECO:0000256" key="6">
    <source>
        <dbReference type="ARBA" id="ARBA00023157"/>
    </source>
</evidence>
<evidence type="ECO:0000313" key="10">
    <source>
        <dbReference type="RefSeq" id="XP_029026925.1"/>
    </source>
</evidence>
<evidence type="ECO:0000256" key="2">
    <source>
        <dbReference type="ARBA" id="ARBA00022692"/>
    </source>
</evidence>
<dbReference type="GO" id="GO:0005886">
    <property type="term" value="C:plasma membrane"/>
    <property type="evidence" value="ECO:0007669"/>
    <property type="project" value="TreeGrafter"/>
</dbReference>
<dbReference type="KEGG" id="bspl:114867923"/>
<dbReference type="Proteomes" id="UP000515150">
    <property type="component" value="Chromosome 13"/>
</dbReference>
<name>A0A6P7P3N8_BETSP</name>
<dbReference type="InterPro" id="IPR013783">
    <property type="entry name" value="Ig-like_fold"/>
</dbReference>
<dbReference type="SMART" id="SM00406">
    <property type="entry name" value="IGv"/>
    <property type="match status" value="1"/>
</dbReference>
<keyword evidence="9" id="KW-1185">Reference proteome</keyword>
<evidence type="ECO:0000256" key="5">
    <source>
        <dbReference type="ARBA" id="ARBA00023136"/>
    </source>
</evidence>
<evidence type="ECO:0000313" key="9">
    <source>
        <dbReference type="Proteomes" id="UP000515150"/>
    </source>
</evidence>
<protein>
    <submittedName>
        <fullName evidence="10">Myelin protein zero-like protein 3 isoform X1</fullName>
    </submittedName>
</protein>
<organism evidence="9 10">
    <name type="scientific">Betta splendens</name>
    <name type="common">Siamese fighting fish</name>
    <dbReference type="NCBI Taxonomy" id="158456"/>
    <lineage>
        <taxon>Eukaryota</taxon>
        <taxon>Metazoa</taxon>
        <taxon>Chordata</taxon>
        <taxon>Craniata</taxon>
        <taxon>Vertebrata</taxon>
        <taxon>Euteleostomi</taxon>
        <taxon>Actinopterygii</taxon>
        <taxon>Neopterygii</taxon>
        <taxon>Teleostei</taxon>
        <taxon>Neoteleostei</taxon>
        <taxon>Acanthomorphata</taxon>
        <taxon>Anabantaria</taxon>
        <taxon>Anabantiformes</taxon>
        <taxon>Anabantoidei</taxon>
        <taxon>Osphronemidae</taxon>
        <taxon>Betta</taxon>
    </lineage>
</organism>
<sequence>MRRLRRGGPAVDVALFGAIVCVAPSLVFAILVQTPAELHAAKGDTVTLPCTFTSTSRPTSRMIVDWSYRPQDGGPPDNFFHFSSKESLSPSGQFTNRIRWYGNPARGDVSIQLINATLTDNGTYACSVRNPPDVHGSPTSHIVLTVTPKKPGVRFSDVAVLLAFVLLPSAVVTLVLIGRILCPKEGHSQSKSHRSPIEVIEGEDYGVHQPQANEKKASCCTLFLMDPEDEFKYHNSKKKTSMDEGCAESRC</sequence>
<dbReference type="PANTHER" id="PTHR13869">
    <property type="entry name" value="MYELIN P0 RELATED"/>
    <property type="match status" value="1"/>
</dbReference>
<evidence type="ECO:0000256" key="8">
    <source>
        <dbReference type="ARBA" id="ARBA00023319"/>
    </source>
</evidence>
<keyword evidence="5" id="KW-0472">Membrane</keyword>
<dbReference type="Pfam" id="PF07686">
    <property type="entry name" value="V-set"/>
    <property type="match status" value="1"/>
</dbReference>
<dbReference type="OrthoDB" id="8737888at2759"/>
<dbReference type="InterPro" id="IPR013106">
    <property type="entry name" value="Ig_V-set"/>
</dbReference>
<dbReference type="Gene3D" id="2.60.40.10">
    <property type="entry name" value="Immunoglobulins"/>
    <property type="match status" value="1"/>
</dbReference>
<evidence type="ECO:0000256" key="3">
    <source>
        <dbReference type="ARBA" id="ARBA00022729"/>
    </source>
</evidence>
<dbReference type="InterPro" id="IPR000920">
    <property type="entry name" value="Myelin_P0-rel"/>
</dbReference>
<dbReference type="CTD" id="196264"/>
<dbReference type="RefSeq" id="XP_029026925.1">
    <property type="nucleotide sequence ID" value="XM_029171092.3"/>
</dbReference>
<dbReference type="GeneID" id="114867923"/>
<reference evidence="10" key="1">
    <citation type="submission" date="2025-08" db="UniProtKB">
        <authorList>
            <consortium name="RefSeq"/>
        </authorList>
    </citation>
    <scope>IDENTIFICATION</scope>
</reference>
<accession>A0A6P7P3N8</accession>
<dbReference type="InterPro" id="IPR003599">
    <property type="entry name" value="Ig_sub"/>
</dbReference>
<dbReference type="PRINTS" id="PR00213">
    <property type="entry name" value="MYELINP0"/>
</dbReference>
<dbReference type="PANTHER" id="PTHR13869:SF20">
    <property type="entry name" value="MYELIN PROTEIN ZERO-LIKE PROTEIN 3"/>
    <property type="match status" value="1"/>
</dbReference>
<keyword evidence="8" id="KW-0393">Immunoglobulin domain</keyword>
<dbReference type="InterPro" id="IPR036179">
    <property type="entry name" value="Ig-like_dom_sf"/>
</dbReference>
<comment type="subcellular location">
    <subcellularLocation>
        <location evidence="1">Membrane</location>
        <topology evidence="1">Single-pass type I membrane protein</topology>
    </subcellularLocation>
</comment>
<dbReference type="AlphaFoldDB" id="A0A6P7P3N8"/>
<dbReference type="SMART" id="SM00409">
    <property type="entry name" value="IG"/>
    <property type="match status" value="1"/>
</dbReference>
<proteinExistence type="predicted"/>
<dbReference type="PROSITE" id="PS50835">
    <property type="entry name" value="IG_LIKE"/>
    <property type="match status" value="1"/>
</dbReference>
<evidence type="ECO:0000256" key="7">
    <source>
        <dbReference type="ARBA" id="ARBA00023180"/>
    </source>
</evidence>
<evidence type="ECO:0000256" key="4">
    <source>
        <dbReference type="ARBA" id="ARBA00022989"/>
    </source>
</evidence>
<keyword evidence="7" id="KW-0325">Glycoprotein</keyword>
<keyword evidence="6" id="KW-1015">Disulfide bond</keyword>
<dbReference type="SUPFAM" id="SSF48726">
    <property type="entry name" value="Immunoglobulin"/>
    <property type="match status" value="1"/>
</dbReference>
<dbReference type="InterPro" id="IPR007110">
    <property type="entry name" value="Ig-like_dom"/>
</dbReference>
<keyword evidence="4" id="KW-1133">Transmembrane helix</keyword>
<gene>
    <name evidence="10" type="primary">mpzl3</name>
</gene>
<keyword evidence="3" id="KW-0732">Signal</keyword>
<keyword evidence="2" id="KW-0812">Transmembrane</keyword>